<dbReference type="RefSeq" id="WP_004771432.1">
    <property type="nucleotide sequence ID" value="NZ_KB849357.1"/>
</dbReference>
<sequence length="835" mass="91406">MKHYKKTLLATMIMATMPLLAATNSTPIKVTTFVDEDGENPAACSLREALKTAEKRVDFGGCKVTDTLSSTQKVIQLEKGTYTLKKELTPNVNVSILGASPVDWQEKSVLLNDVVNQYPAQITLQTTIKAENSRIFNTTLGTKPLSLSNLILTGGYTSDQGGAIYAGADVVLQSTQVLNSQAKEGGAVYLAGPSTTLTLSKSLIQGNRAEKGSVLAMSCFNDVTYSKRTINLTANSLVENGSSNSNSMLEFCGESTATLSTNTIAKNIVNQSSGNLIKFTGDTKVGSEENNNSSILSNTSSLSLTSNTIVENQAFTTLLYDKIGIKKLLFNIIAYNGESNTYACRYLFGNVTDEEKVGFGVGYNALAMKEDGSTSPVNNVCDIPKESLKDNETNLNINGVNIRTLLSPLQAASAYTAFLPIYYPKKNSIEVKDKDGNTKLVGLLDIDDSTGCSTTDQRGLARITDGTLYYDPEARNRCDIGSIELMRFTAGDLQDLTNSSISSSLTSYRNQFDFFDNLVKNPNNPDFVTYYKSRLDQYQKLLQYTKANLKYRAIYIDLRNYQLPLPQDVEQTDGSYKLQFFSPDLYDVVAEPLGKGQINDIVTDIDESDKDNLVCNWNKDLQQIIFYRKDDSITQAGDKIFCKYTITSKSNPNIHSSGLIRASFTNIPPIANDTSLTFKYKEKQKLNLNLLKFANDNGDTGEGGAGPDKNPEKSQFWKNADGVELPIRLSNVPTKDLNITADRQGACPEPDEKEICYGGNIYVQEVNAFNPFNFSFNYQVYDADGVASNTATVRTISTATTTDDTRKASTNGGGSTGVLSLLGLLGLLAYRRMKK</sequence>
<organism evidence="3 4">
    <name type="scientific">Acinetobacter vivianii</name>
    <dbReference type="NCBI Taxonomy" id="1776742"/>
    <lineage>
        <taxon>Bacteria</taxon>
        <taxon>Pseudomonadati</taxon>
        <taxon>Pseudomonadota</taxon>
        <taxon>Gammaproteobacteria</taxon>
        <taxon>Moraxellales</taxon>
        <taxon>Moraxellaceae</taxon>
        <taxon>Acinetobacter</taxon>
    </lineage>
</organism>
<dbReference type="AlphaFoldDB" id="N8WA13"/>
<keyword evidence="1" id="KW-1133">Transmembrane helix</keyword>
<protein>
    <recommendedName>
        <fullName evidence="5">CSLREA domain-containing protein</fullName>
    </recommendedName>
</protein>
<evidence type="ECO:0000313" key="4">
    <source>
        <dbReference type="Proteomes" id="UP000013049"/>
    </source>
</evidence>
<dbReference type="InterPro" id="IPR011050">
    <property type="entry name" value="Pectin_lyase_fold/virulence"/>
</dbReference>
<dbReference type="eggNOG" id="ENOG5033GN3">
    <property type="taxonomic scope" value="Bacteria"/>
</dbReference>
<evidence type="ECO:0008006" key="5">
    <source>
        <dbReference type="Google" id="ProtNLM"/>
    </source>
</evidence>
<accession>N8WA13</accession>
<name>N8WA13_9GAMM</name>
<reference evidence="3 4" key="1">
    <citation type="submission" date="2013-02" db="EMBL/GenBank/DDBJ databases">
        <title>The Genome Sequence of Acinetobacter sp. NIPH 758.</title>
        <authorList>
            <consortium name="The Broad Institute Genome Sequencing Platform"/>
            <consortium name="The Broad Institute Genome Sequencing Center for Infectious Disease"/>
            <person name="Cerqueira G."/>
            <person name="Feldgarden M."/>
            <person name="Courvalin P."/>
            <person name="Perichon B."/>
            <person name="Grillot-Courvalin C."/>
            <person name="Clermont D."/>
            <person name="Rocha E."/>
            <person name="Yoon E.-J."/>
            <person name="Nemec A."/>
            <person name="Walker B."/>
            <person name="Young S.K."/>
            <person name="Zeng Q."/>
            <person name="Gargeya S."/>
            <person name="Fitzgerald M."/>
            <person name="Haas B."/>
            <person name="Abouelleil A."/>
            <person name="Alvarado L."/>
            <person name="Arachchi H.M."/>
            <person name="Berlin A.M."/>
            <person name="Chapman S.B."/>
            <person name="Dewar J."/>
            <person name="Goldberg J."/>
            <person name="Griggs A."/>
            <person name="Gujja S."/>
            <person name="Hansen M."/>
            <person name="Howarth C."/>
            <person name="Imamovic A."/>
            <person name="Larimer J."/>
            <person name="McCowan C."/>
            <person name="Murphy C."/>
            <person name="Neiman D."/>
            <person name="Pearson M."/>
            <person name="Priest M."/>
            <person name="Roberts A."/>
            <person name="Saif S."/>
            <person name="Shea T."/>
            <person name="Sisk P."/>
            <person name="Sykes S."/>
            <person name="Wortman J."/>
            <person name="Nusbaum C."/>
            <person name="Birren B."/>
        </authorList>
    </citation>
    <scope>NUCLEOTIDE SEQUENCE [LARGE SCALE GENOMIC DNA]</scope>
    <source>
        <strain evidence="3 4">NIPH 758</strain>
    </source>
</reference>
<comment type="caution">
    <text evidence="3">The sequence shown here is derived from an EMBL/GenBank/DDBJ whole genome shotgun (WGS) entry which is preliminary data.</text>
</comment>
<dbReference type="PATRIC" id="fig|1217712.3.peg.1941"/>
<feature type="signal peptide" evidence="2">
    <location>
        <begin position="1"/>
        <end position="21"/>
    </location>
</feature>
<keyword evidence="2" id="KW-0732">Signal</keyword>
<dbReference type="InterPro" id="IPR026457">
    <property type="entry name" value="CSLREA_Nterm"/>
</dbReference>
<feature type="chain" id="PRO_5004134679" description="CSLREA domain-containing protein" evidence="2">
    <location>
        <begin position="22"/>
        <end position="835"/>
    </location>
</feature>
<keyword evidence="1" id="KW-0472">Membrane</keyword>
<dbReference type="EMBL" id="APPC01000017">
    <property type="protein sequence ID" value="ENU92142.1"/>
    <property type="molecule type" value="Genomic_DNA"/>
</dbReference>
<dbReference type="SUPFAM" id="SSF51126">
    <property type="entry name" value="Pectin lyase-like"/>
    <property type="match status" value="1"/>
</dbReference>
<dbReference type="NCBIfam" id="TIGR04214">
    <property type="entry name" value="CSLREA_Nterm"/>
    <property type="match status" value="1"/>
</dbReference>
<evidence type="ECO:0000313" key="3">
    <source>
        <dbReference type="EMBL" id="ENU92142.1"/>
    </source>
</evidence>
<dbReference type="HOGENOM" id="CLU_347389_0_0_6"/>
<keyword evidence="1" id="KW-0812">Transmembrane</keyword>
<proteinExistence type="predicted"/>
<feature type="transmembrane region" description="Helical" evidence="1">
    <location>
        <begin position="812"/>
        <end position="830"/>
    </location>
</feature>
<dbReference type="Proteomes" id="UP000013049">
    <property type="component" value="Unassembled WGS sequence"/>
</dbReference>
<evidence type="ECO:0000256" key="2">
    <source>
        <dbReference type="SAM" id="SignalP"/>
    </source>
</evidence>
<gene>
    <name evidence="3" type="ORF">F971_02029</name>
</gene>
<evidence type="ECO:0000256" key="1">
    <source>
        <dbReference type="SAM" id="Phobius"/>
    </source>
</evidence>